<dbReference type="Pfam" id="PF13320">
    <property type="entry name" value="GH123_cat"/>
    <property type="match status" value="1"/>
</dbReference>
<accession>A0A326U431</accession>
<proteinExistence type="predicted"/>
<protein>
    <submittedName>
        <fullName evidence="2">Uncharacterized protein DUF4091</fullName>
    </submittedName>
</protein>
<name>A0A326U431_THEHA</name>
<keyword evidence="3" id="KW-1185">Reference proteome</keyword>
<evidence type="ECO:0000259" key="1">
    <source>
        <dbReference type="Pfam" id="PF13320"/>
    </source>
</evidence>
<sequence length="569" mass="66420">MRLGLQSLFYKNAWHPNDRYRGKTDTNSKERVIYSGRRDSSALQAIVWDEDAFLLTLSKETVFWKGGALPIGRLEVTLDAPFPVEVKLVGRVGDNLHTPTSDVLLEQKTIYVTKQRLQQVWIECHVPVEAMSGTYTGTVKLYTHTMFEDERLEDEARFTLIVKDVVLPEARDYRFYLDLWQHSSNIARQYQVDLWSDEHFTLLERYLAVLSQLGQKVATLIVSEIPWSGQGSFHDWEPADFYEYSMIGVTRKRDGSFQYDFSALDRYVALAERYGMAQELEVFGLLNIWQMPEDGYGAIVEGYPDGIRVRYYDEASGIYRFIREYEALAAYIRAIEAHFVEQGWTERARILADEPADVAEFMKRWKSLKQLAPSFRMKVAINHVEFLQQQIPDMYDAVPALNYAALEYHQLMEARAQLPGKILYYVCCSQPHPNTFIHSPAFEARVTPWLVERLKLDGFLRWSFTCWTDRPLEDVYTRGGNWPAGDTHLVYPGAQGWPMLSLRYKWLQRGIRDYELLQMAKEAGREAWVEELINGVFRFTDPTEIKMEVSATKFYSDNLEDYERLIREW</sequence>
<dbReference type="Proteomes" id="UP000248806">
    <property type="component" value="Unassembled WGS sequence"/>
</dbReference>
<reference evidence="2 3" key="1">
    <citation type="submission" date="2018-06" db="EMBL/GenBank/DDBJ databases">
        <title>Genomic Encyclopedia of Archaeal and Bacterial Type Strains, Phase II (KMG-II): from individual species to whole genera.</title>
        <authorList>
            <person name="Goeker M."/>
        </authorList>
    </citation>
    <scope>NUCLEOTIDE SEQUENCE [LARGE SCALE GENOMIC DNA]</scope>
    <source>
        <strain evidence="2 3">ATCC BAA-1881</strain>
    </source>
</reference>
<dbReference type="OrthoDB" id="197680at2"/>
<evidence type="ECO:0000313" key="2">
    <source>
        <dbReference type="EMBL" id="PZW26581.1"/>
    </source>
</evidence>
<dbReference type="EMBL" id="QKUF01000014">
    <property type="protein sequence ID" value="PZW26581.1"/>
    <property type="molecule type" value="Genomic_DNA"/>
</dbReference>
<dbReference type="RefSeq" id="WP_111324090.1">
    <property type="nucleotide sequence ID" value="NZ_BIFX01000001.1"/>
</dbReference>
<dbReference type="AlphaFoldDB" id="A0A326U431"/>
<dbReference type="InterPro" id="IPR025150">
    <property type="entry name" value="GH123_cat"/>
</dbReference>
<organism evidence="2 3">
    <name type="scientific">Thermosporothrix hazakensis</name>
    <dbReference type="NCBI Taxonomy" id="644383"/>
    <lineage>
        <taxon>Bacteria</taxon>
        <taxon>Bacillati</taxon>
        <taxon>Chloroflexota</taxon>
        <taxon>Ktedonobacteria</taxon>
        <taxon>Ktedonobacterales</taxon>
        <taxon>Thermosporotrichaceae</taxon>
        <taxon>Thermosporothrix</taxon>
    </lineage>
</organism>
<gene>
    <name evidence="2" type="ORF">EI42_03733</name>
</gene>
<feature type="domain" description="Glycoside hydrolase 123 catalytic" evidence="1">
    <location>
        <begin position="180"/>
        <end position="519"/>
    </location>
</feature>
<evidence type="ECO:0000313" key="3">
    <source>
        <dbReference type="Proteomes" id="UP000248806"/>
    </source>
</evidence>
<comment type="caution">
    <text evidence="2">The sequence shown here is derived from an EMBL/GenBank/DDBJ whole genome shotgun (WGS) entry which is preliminary data.</text>
</comment>